<protein>
    <submittedName>
        <fullName evidence="1">Uncharacterized protein</fullName>
    </submittedName>
</protein>
<evidence type="ECO:0000313" key="1">
    <source>
        <dbReference type="EMBL" id="KAH7917330.1"/>
    </source>
</evidence>
<dbReference type="EMBL" id="MU267117">
    <property type="protein sequence ID" value="KAH7917330.1"/>
    <property type="molecule type" value="Genomic_DNA"/>
</dbReference>
<proteinExistence type="predicted"/>
<reference evidence="1" key="1">
    <citation type="journal article" date="2021" name="New Phytol.">
        <title>Evolutionary innovations through gain and loss of genes in the ectomycorrhizal Boletales.</title>
        <authorList>
            <person name="Wu G."/>
            <person name="Miyauchi S."/>
            <person name="Morin E."/>
            <person name="Kuo A."/>
            <person name="Drula E."/>
            <person name="Varga T."/>
            <person name="Kohler A."/>
            <person name="Feng B."/>
            <person name="Cao Y."/>
            <person name="Lipzen A."/>
            <person name="Daum C."/>
            <person name="Hundley H."/>
            <person name="Pangilinan J."/>
            <person name="Johnson J."/>
            <person name="Barry K."/>
            <person name="LaButti K."/>
            <person name="Ng V."/>
            <person name="Ahrendt S."/>
            <person name="Min B."/>
            <person name="Choi I.G."/>
            <person name="Park H."/>
            <person name="Plett J.M."/>
            <person name="Magnuson J."/>
            <person name="Spatafora J.W."/>
            <person name="Nagy L.G."/>
            <person name="Henrissat B."/>
            <person name="Grigoriev I.V."/>
            <person name="Yang Z.L."/>
            <person name="Xu J."/>
            <person name="Martin F.M."/>
        </authorList>
    </citation>
    <scope>NUCLEOTIDE SEQUENCE</scope>
    <source>
        <strain evidence="1">KUC20120723A-06</strain>
    </source>
</reference>
<keyword evidence="2" id="KW-1185">Reference proteome</keyword>
<gene>
    <name evidence="1" type="ORF">BV22DRAFT_1052508</name>
</gene>
<sequence>MVATPRVSSELPQSIEARPMDLIRGSSRVFLGSLFQEVIVHVDHAYEGVRIVLDTAERIQDDTLCIEAQIHYSQGQGPILSKVKESSRRVRSVVILLEDLLCNFMLRELPDASAPLRPLTLFPMTERFASGDGMYGLEDGCGFVLAVDGKKHHSRGVAGHHQAALLRDTLSTIPILLAPRTTARLITRRHHLNSGRRGHLLLFLQRLVPYGDFIPSPPLRPQYPNDIPYQQSRPKPFNGVDGGFAGRARSAVDGLWGRRQESNLRRVSGHWHRLGQSY</sequence>
<evidence type="ECO:0000313" key="2">
    <source>
        <dbReference type="Proteomes" id="UP000790709"/>
    </source>
</evidence>
<organism evidence="1 2">
    <name type="scientific">Leucogyrophana mollusca</name>
    <dbReference type="NCBI Taxonomy" id="85980"/>
    <lineage>
        <taxon>Eukaryota</taxon>
        <taxon>Fungi</taxon>
        <taxon>Dikarya</taxon>
        <taxon>Basidiomycota</taxon>
        <taxon>Agaricomycotina</taxon>
        <taxon>Agaricomycetes</taxon>
        <taxon>Agaricomycetidae</taxon>
        <taxon>Boletales</taxon>
        <taxon>Boletales incertae sedis</taxon>
        <taxon>Leucogyrophana</taxon>
    </lineage>
</organism>
<dbReference type="Proteomes" id="UP000790709">
    <property type="component" value="Unassembled WGS sequence"/>
</dbReference>
<accession>A0ACB8AVT7</accession>
<comment type="caution">
    <text evidence="1">The sequence shown here is derived from an EMBL/GenBank/DDBJ whole genome shotgun (WGS) entry which is preliminary data.</text>
</comment>
<name>A0ACB8AVT7_9AGAM</name>